<organism evidence="9 10">
    <name type="scientific">Synaphobranchus kaupii</name>
    <name type="common">Kaup's arrowtooth eel</name>
    <dbReference type="NCBI Taxonomy" id="118154"/>
    <lineage>
        <taxon>Eukaryota</taxon>
        <taxon>Metazoa</taxon>
        <taxon>Chordata</taxon>
        <taxon>Craniata</taxon>
        <taxon>Vertebrata</taxon>
        <taxon>Euteleostomi</taxon>
        <taxon>Actinopterygii</taxon>
        <taxon>Neopterygii</taxon>
        <taxon>Teleostei</taxon>
        <taxon>Anguilliformes</taxon>
        <taxon>Synaphobranchidae</taxon>
        <taxon>Synaphobranchus</taxon>
    </lineage>
</organism>
<dbReference type="AlphaFoldDB" id="A0A9Q1EUY9"/>
<evidence type="ECO:0000256" key="3">
    <source>
        <dbReference type="ARBA" id="ARBA00020978"/>
    </source>
</evidence>
<name>A0A9Q1EUY9_SYNKA</name>
<dbReference type="GO" id="GO:0000139">
    <property type="term" value="C:Golgi membrane"/>
    <property type="evidence" value="ECO:0007669"/>
    <property type="project" value="UniProtKB-SubCell"/>
</dbReference>
<dbReference type="PANTHER" id="PTHR31658:SF0">
    <property type="entry name" value="CONSERVED OLIGOMERIC GOLGI COMPLEX SUBUNIT 1"/>
    <property type="match status" value="1"/>
</dbReference>
<dbReference type="GO" id="GO:0006891">
    <property type="term" value="P:intra-Golgi vesicle-mediated transport"/>
    <property type="evidence" value="ECO:0007669"/>
    <property type="project" value="InterPro"/>
</dbReference>
<accession>A0A9Q1EUY9</accession>
<feature type="non-terminal residue" evidence="9">
    <location>
        <position position="1"/>
    </location>
</feature>
<keyword evidence="4" id="KW-0813">Transport</keyword>
<evidence type="ECO:0000313" key="9">
    <source>
        <dbReference type="EMBL" id="KAJ8345528.1"/>
    </source>
</evidence>
<evidence type="ECO:0000256" key="6">
    <source>
        <dbReference type="ARBA" id="ARBA00023034"/>
    </source>
</evidence>
<evidence type="ECO:0000256" key="4">
    <source>
        <dbReference type="ARBA" id="ARBA00022448"/>
    </source>
</evidence>
<dbReference type="InterPro" id="IPR033370">
    <property type="entry name" value="COG1"/>
</dbReference>
<dbReference type="PANTHER" id="PTHR31658">
    <property type="entry name" value="CONSERVED OLIGOMERIC GOLGI COMPLEX SUBUNIT 1"/>
    <property type="match status" value="1"/>
</dbReference>
<comment type="similarity">
    <text evidence="2">Belongs to the COG1 family.</text>
</comment>
<evidence type="ECO:0000256" key="8">
    <source>
        <dbReference type="SAM" id="MobiDB-lite"/>
    </source>
</evidence>
<proteinExistence type="inferred from homology"/>
<comment type="subcellular location">
    <subcellularLocation>
        <location evidence="1">Golgi apparatus membrane</location>
        <topology evidence="1">Peripheral membrane protein</topology>
    </subcellularLocation>
</comment>
<gene>
    <name evidence="9" type="ORF">SKAU_G00297210</name>
</gene>
<feature type="compositionally biased region" description="Basic residues" evidence="8">
    <location>
        <begin position="196"/>
        <end position="210"/>
    </location>
</feature>
<dbReference type="Proteomes" id="UP001152622">
    <property type="component" value="Chromosome 12"/>
</dbReference>
<feature type="region of interest" description="Disordered" evidence="8">
    <location>
        <begin position="157"/>
        <end position="241"/>
    </location>
</feature>
<protein>
    <recommendedName>
        <fullName evidence="3">Conserved oligomeric Golgi complex subunit 1</fullName>
    </recommendedName>
</protein>
<evidence type="ECO:0000256" key="2">
    <source>
        <dbReference type="ARBA" id="ARBA00006653"/>
    </source>
</evidence>
<evidence type="ECO:0000256" key="7">
    <source>
        <dbReference type="ARBA" id="ARBA00023136"/>
    </source>
</evidence>
<evidence type="ECO:0000313" key="10">
    <source>
        <dbReference type="Proteomes" id="UP001152622"/>
    </source>
</evidence>
<keyword evidence="6" id="KW-0333">Golgi apparatus</keyword>
<dbReference type="GO" id="GO:0017119">
    <property type="term" value="C:Golgi transport complex"/>
    <property type="evidence" value="ECO:0007669"/>
    <property type="project" value="InterPro"/>
</dbReference>
<reference evidence="9" key="1">
    <citation type="journal article" date="2023" name="Science">
        <title>Genome structures resolve the early diversification of teleost fishes.</title>
        <authorList>
            <person name="Parey E."/>
            <person name="Louis A."/>
            <person name="Montfort J."/>
            <person name="Bouchez O."/>
            <person name="Roques C."/>
            <person name="Iampietro C."/>
            <person name="Lluch J."/>
            <person name="Castinel A."/>
            <person name="Donnadieu C."/>
            <person name="Desvignes T."/>
            <person name="Floi Bucao C."/>
            <person name="Jouanno E."/>
            <person name="Wen M."/>
            <person name="Mejri S."/>
            <person name="Dirks R."/>
            <person name="Jansen H."/>
            <person name="Henkel C."/>
            <person name="Chen W.J."/>
            <person name="Zahm M."/>
            <person name="Cabau C."/>
            <person name="Klopp C."/>
            <person name="Thompson A.W."/>
            <person name="Robinson-Rechavi M."/>
            <person name="Braasch I."/>
            <person name="Lecointre G."/>
            <person name="Bobe J."/>
            <person name="Postlethwait J.H."/>
            <person name="Berthelot C."/>
            <person name="Roest Crollius H."/>
            <person name="Guiguen Y."/>
        </authorList>
    </citation>
    <scope>NUCLEOTIDE SEQUENCE</scope>
    <source>
        <strain evidence="9">WJC10195</strain>
    </source>
</reference>
<dbReference type="EMBL" id="JAINUF010000012">
    <property type="protein sequence ID" value="KAJ8345528.1"/>
    <property type="molecule type" value="Genomic_DNA"/>
</dbReference>
<evidence type="ECO:0000256" key="1">
    <source>
        <dbReference type="ARBA" id="ARBA00004395"/>
    </source>
</evidence>
<keyword evidence="7" id="KW-0472">Membrane</keyword>
<sequence length="241" mass="25904">QALTQEGTEGVSSGSKQLLTATLRELEGQCSRAALFERDVASFLWAESPGDLASDAAWVGVAQRGAQPQQQRSGLAMKTQALTPCVQTVCAALDAKLKAQLDDLQHYLPFEPRPAGAASAFDRFADAGVVEDTLREHCLACMRDVLSSVRGELAVARGRPARAPPPPRSSAPCSSWPGSASRGPALPKPEAVRPGKAGRRRRRPYRKRHPPSGQEAGERRRQGDGGEPPHRRCGRGLRRSC</sequence>
<feature type="compositionally biased region" description="Basic and acidic residues" evidence="8">
    <location>
        <begin position="216"/>
        <end position="230"/>
    </location>
</feature>
<evidence type="ECO:0000256" key="5">
    <source>
        <dbReference type="ARBA" id="ARBA00022927"/>
    </source>
</evidence>
<keyword evidence="5" id="KW-0653">Protein transport</keyword>
<comment type="caution">
    <text evidence="9">The sequence shown here is derived from an EMBL/GenBank/DDBJ whole genome shotgun (WGS) entry which is preliminary data.</text>
</comment>
<feature type="compositionally biased region" description="Basic residues" evidence="8">
    <location>
        <begin position="231"/>
        <end position="241"/>
    </location>
</feature>
<keyword evidence="10" id="KW-1185">Reference proteome</keyword>
<dbReference type="GO" id="GO:0015031">
    <property type="term" value="P:protein transport"/>
    <property type="evidence" value="ECO:0007669"/>
    <property type="project" value="UniProtKB-KW"/>
</dbReference>